<proteinExistence type="predicted"/>
<gene>
    <name evidence="1" type="ORF">H8B19_17325</name>
</gene>
<evidence type="ECO:0000313" key="2">
    <source>
        <dbReference type="Proteomes" id="UP000601768"/>
    </source>
</evidence>
<name>A0A8J6IX80_9ALTE</name>
<comment type="caution">
    <text evidence="1">The sequence shown here is derived from an EMBL/GenBank/DDBJ whole genome shotgun (WGS) entry which is preliminary data.</text>
</comment>
<dbReference type="GO" id="GO:0008146">
    <property type="term" value="F:sulfotransferase activity"/>
    <property type="evidence" value="ECO:0007669"/>
    <property type="project" value="InterPro"/>
</dbReference>
<evidence type="ECO:0000313" key="1">
    <source>
        <dbReference type="EMBL" id="MBC3767644.1"/>
    </source>
</evidence>
<organism evidence="1 2">
    <name type="scientific">Neptunicella marina</name>
    <dbReference type="NCBI Taxonomy" id="2125989"/>
    <lineage>
        <taxon>Bacteria</taxon>
        <taxon>Pseudomonadati</taxon>
        <taxon>Pseudomonadota</taxon>
        <taxon>Gammaproteobacteria</taxon>
        <taxon>Alteromonadales</taxon>
        <taxon>Alteromonadaceae</taxon>
        <taxon>Neptunicella</taxon>
    </lineage>
</organism>
<dbReference type="Proteomes" id="UP000601768">
    <property type="component" value="Unassembled WGS sequence"/>
</dbReference>
<accession>A0A8J6IX80</accession>
<keyword evidence="2" id="KW-1185">Reference proteome</keyword>
<dbReference type="Pfam" id="PF03567">
    <property type="entry name" value="Sulfotransfer_2"/>
    <property type="match status" value="1"/>
</dbReference>
<dbReference type="InterPro" id="IPR027417">
    <property type="entry name" value="P-loop_NTPase"/>
</dbReference>
<dbReference type="Gene3D" id="3.40.50.300">
    <property type="entry name" value="P-loop containing nucleotide triphosphate hydrolases"/>
    <property type="match status" value="1"/>
</dbReference>
<sequence>MSYSRFFWLHIKKSAGISTRQLLQPYYQEVDRTHWPVNFIQSAPELHNDILNNYRMLLGEYQFKRGLFASEVLYPQKWHSMLSFAFCREPTDRCISMFYYLYWQGGNWKKWLKSCVRKTVKTGRLHHSTASAFDYFLGFIEQAQQADSIYQPLGSHFSTHTNSMWRDVTNHHNQILLTRIYRLESLLPALNQVFADCGLDKRLQTDQRSNTTHFKGQYRPSGAQRNKIEQLFAEDFELYESAIVC</sequence>
<dbReference type="InterPro" id="IPR005331">
    <property type="entry name" value="Sulfotransferase"/>
</dbReference>
<dbReference type="AlphaFoldDB" id="A0A8J6IX80"/>
<dbReference type="EMBL" id="JACNEP010000022">
    <property type="protein sequence ID" value="MBC3767644.1"/>
    <property type="molecule type" value="Genomic_DNA"/>
</dbReference>
<protein>
    <submittedName>
        <fullName evidence="1">Sulfotransferase family 2 domain-containing protein</fullName>
    </submittedName>
</protein>
<reference evidence="1" key="1">
    <citation type="journal article" date="2018" name="Int. J. Syst. Evol. Microbiol.">
        <title>Neptunicella marina gen. nov., sp. nov., isolated from surface seawater.</title>
        <authorList>
            <person name="Liu X."/>
            <person name="Lai Q."/>
            <person name="Du Y."/>
            <person name="Zhang X."/>
            <person name="Liu Z."/>
            <person name="Sun F."/>
            <person name="Shao Z."/>
        </authorList>
    </citation>
    <scope>NUCLEOTIDE SEQUENCE</scope>
    <source>
        <strain evidence="1">S27-2</strain>
    </source>
</reference>
<reference evidence="1" key="2">
    <citation type="submission" date="2020-08" db="EMBL/GenBank/DDBJ databases">
        <authorList>
            <person name="Lai Q."/>
        </authorList>
    </citation>
    <scope>NUCLEOTIDE SEQUENCE</scope>
    <source>
        <strain evidence="1">S27-2</strain>
    </source>
</reference>
<dbReference type="GO" id="GO:0016020">
    <property type="term" value="C:membrane"/>
    <property type="evidence" value="ECO:0007669"/>
    <property type="project" value="InterPro"/>
</dbReference>
<dbReference type="RefSeq" id="WP_186508280.1">
    <property type="nucleotide sequence ID" value="NZ_JACNEP010000022.1"/>
</dbReference>